<evidence type="ECO:0000256" key="3">
    <source>
        <dbReference type="ARBA" id="ARBA00023001"/>
    </source>
</evidence>
<evidence type="ECO:0000256" key="5">
    <source>
        <dbReference type="ARBA" id="ARBA00023295"/>
    </source>
</evidence>
<dbReference type="GO" id="GO:0030245">
    <property type="term" value="P:cellulose catabolic process"/>
    <property type="evidence" value="ECO:0007669"/>
    <property type="project" value="UniProtKB-KW"/>
</dbReference>
<dbReference type="InterPro" id="IPR017853">
    <property type="entry name" value="GH"/>
</dbReference>
<keyword evidence="3" id="KW-0136">Cellulose degradation</keyword>
<name>W0FKV0_9BACT</name>
<dbReference type="PANTHER" id="PTHR31297">
    <property type="entry name" value="GLUCAN ENDO-1,6-BETA-GLUCOSIDASE B"/>
    <property type="match status" value="1"/>
</dbReference>
<dbReference type="Gene3D" id="3.20.20.80">
    <property type="entry name" value="Glycosidases"/>
    <property type="match status" value="1"/>
</dbReference>
<dbReference type="Pfam" id="PF00150">
    <property type="entry name" value="Cellulase"/>
    <property type="match status" value="1"/>
</dbReference>
<accession>W0FKV0</accession>
<feature type="domain" description="Glycoside hydrolase family 5" evidence="8">
    <location>
        <begin position="52"/>
        <end position="348"/>
    </location>
</feature>
<comment type="similarity">
    <text evidence="1 7">Belongs to the glycosyl hydrolase 5 (cellulase A) family.</text>
</comment>
<evidence type="ECO:0000256" key="6">
    <source>
        <dbReference type="ARBA" id="ARBA00023326"/>
    </source>
</evidence>
<evidence type="ECO:0000256" key="2">
    <source>
        <dbReference type="ARBA" id="ARBA00022801"/>
    </source>
</evidence>
<sequence>MVFCGCAAAEEAPENAIEMSRRMGNGINLGNTMEACNNGKSGTLKKDNPVFYETSWGQPITTPEMLQGMKACGFDTIRIPVAWMTNATHLAQGDYTISPEYMDRVEEIVNYALDAGMIVIINDHWDGGWWGMFGSDTEETRNLAMEAYTGMWKQLSDRFGKYDWRLVFESANEELGARFDENSPLYCDDSLAHTMPDDQRYALTNKVNQVFVDTIRASGGNNADRFLLIAGFGTDIDRTSDSRFQMPQDSAEGRLLLSVHYYGPWSYCGATSAKGATLWGKKADYEEMYSILSRLKKFTAAGYGIVIGEYGALPGSDGIMKKNAPAYHEAFLNCCDALDLASCLWDCSGFFVRRELRIPEEEMAAVYAGRNAESEAGRDYSEIAVAGKAAFDAMVEAAPDSLVENALNVTPDSCVAWIMFNGGDWAVSYSVGDTYKPDSITPGVVPTDVEITGPGEYTVALDFTGTDKGYASNTAFSAIGISNGEQKFPGYCIYFTEVIVNGEPLKLKGRNYTCSDDGKCTRSNLYNEWVDIKNARSGARVLHGDLTGISATVLNREAPAMQQIRTLEITFRYELRK</sequence>
<protein>
    <submittedName>
        <fullName evidence="9">Endoglucanase</fullName>
    </submittedName>
</protein>
<reference evidence="9" key="1">
    <citation type="journal article" date="2013" name="PLoS ONE">
        <title>Metagenomic insights into the carbohydrate-active enzymes carried by the microorganisms adhering to solid digesta in the rumen of cows.</title>
        <authorList>
            <person name="Wang L."/>
            <person name="Hatem A."/>
            <person name="Catalyurek U.V."/>
            <person name="Morrison M."/>
            <person name="Yu Z."/>
        </authorList>
    </citation>
    <scope>NUCLEOTIDE SEQUENCE</scope>
</reference>
<evidence type="ECO:0000313" key="9">
    <source>
        <dbReference type="EMBL" id="AHF25528.1"/>
    </source>
</evidence>
<keyword evidence="6" id="KW-0624">Polysaccharide degradation</keyword>
<evidence type="ECO:0000259" key="8">
    <source>
        <dbReference type="Pfam" id="PF00150"/>
    </source>
</evidence>
<dbReference type="GO" id="GO:0005576">
    <property type="term" value="C:extracellular region"/>
    <property type="evidence" value="ECO:0007669"/>
    <property type="project" value="TreeGrafter"/>
</dbReference>
<dbReference type="EMBL" id="KC246840">
    <property type="protein sequence ID" value="AHF25528.1"/>
    <property type="molecule type" value="Genomic_DNA"/>
</dbReference>
<proteinExistence type="inferred from homology"/>
<evidence type="ECO:0000256" key="4">
    <source>
        <dbReference type="ARBA" id="ARBA00023277"/>
    </source>
</evidence>
<dbReference type="GO" id="GO:0009986">
    <property type="term" value="C:cell surface"/>
    <property type="evidence" value="ECO:0007669"/>
    <property type="project" value="TreeGrafter"/>
</dbReference>
<evidence type="ECO:0000256" key="1">
    <source>
        <dbReference type="ARBA" id="ARBA00005641"/>
    </source>
</evidence>
<dbReference type="SUPFAM" id="SSF51445">
    <property type="entry name" value="(Trans)glycosidases"/>
    <property type="match status" value="1"/>
</dbReference>
<keyword evidence="5 7" id="KW-0326">Glycosidase</keyword>
<organism evidence="9">
    <name type="scientific">uncultured bacterium Contigcl_8</name>
    <dbReference type="NCBI Taxonomy" id="1393678"/>
    <lineage>
        <taxon>Bacteria</taxon>
        <taxon>environmental samples</taxon>
    </lineage>
</organism>
<keyword evidence="2 7" id="KW-0378">Hydrolase</keyword>
<dbReference type="PANTHER" id="PTHR31297:SF41">
    <property type="entry name" value="ENDOGLUCANASE, PUTATIVE (AFU_ORTHOLOGUE AFUA_5G01830)-RELATED"/>
    <property type="match status" value="1"/>
</dbReference>
<dbReference type="GO" id="GO:0008422">
    <property type="term" value="F:beta-glucosidase activity"/>
    <property type="evidence" value="ECO:0007669"/>
    <property type="project" value="TreeGrafter"/>
</dbReference>
<dbReference type="AlphaFoldDB" id="W0FKV0"/>
<keyword evidence="4" id="KW-0119">Carbohydrate metabolism</keyword>
<dbReference type="InterPro" id="IPR050386">
    <property type="entry name" value="Glycosyl_hydrolase_5"/>
</dbReference>
<dbReference type="InterPro" id="IPR001547">
    <property type="entry name" value="Glyco_hydro_5"/>
</dbReference>
<evidence type="ECO:0000256" key="7">
    <source>
        <dbReference type="RuleBase" id="RU361153"/>
    </source>
</evidence>